<gene>
    <name evidence="1" type="ORF">TQ35_0006555</name>
</gene>
<dbReference type="EMBL" id="JZWS03000008">
    <property type="protein sequence ID" value="MEW9491845.1"/>
    <property type="molecule type" value="Genomic_DNA"/>
</dbReference>
<reference evidence="1" key="1">
    <citation type="submission" date="2024-07" db="EMBL/GenBank/DDBJ databases">
        <title>Metagenome and Metagenome-Assembled Genomes of Archaea from a hot spring from the geothermal field of Los Azufres, Mexico.</title>
        <authorList>
            <person name="Marin-Paredes R."/>
            <person name="Martinez-Romero E."/>
            <person name="Servin-Garciduenas L.E."/>
        </authorList>
    </citation>
    <scope>NUCLEOTIDE SEQUENCE</scope>
    <source>
        <strain evidence="1">AZ1-454</strain>
    </source>
</reference>
<comment type="caution">
    <text evidence="1">The sequence shown here is derived from an EMBL/GenBank/DDBJ whole genome shotgun (WGS) entry which is preliminary data.</text>
</comment>
<name>A0ACC6TPU6_9CREN</name>
<evidence type="ECO:0000313" key="2">
    <source>
        <dbReference type="Proteomes" id="UP000053480"/>
    </source>
</evidence>
<accession>A0ACC6TPU6</accession>
<dbReference type="Proteomes" id="UP000053480">
    <property type="component" value="Unassembled WGS sequence"/>
</dbReference>
<organism evidence="1 2">
    <name type="scientific">Candidatus Aramenus sulfurataquae</name>
    <dbReference type="NCBI Taxonomy" id="1326980"/>
    <lineage>
        <taxon>Archaea</taxon>
        <taxon>Thermoproteota</taxon>
        <taxon>Thermoprotei</taxon>
        <taxon>Sulfolobales</taxon>
        <taxon>Sulfolobaceae</taxon>
        <taxon>Candidatus Aramenus</taxon>
    </lineage>
</organism>
<evidence type="ECO:0000313" key="1">
    <source>
        <dbReference type="EMBL" id="MEW9491845.1"/>
    </source>
</evidence>
<sequence length="125" mass="14712">MEFYYGKSNEVRQDPVKIGKSRESYIRWLVTRDHGAPYAMRKFTIKEKGLIQMHYHDYVETLYILKGKARVCVDKEKLDLGEGDFIFINSRVKHAIVNTGEEDLEFICVIDYPKNMDITPLEEEC</sequence>
<protein>
    <submittedName>
        <fullName evidence="1">Cupin domain-containing protein</fullName>
    </submittedName>
</protein>
<proteinExistence type="predicted"/>